<dbReference type="AlphaFoldDB" id="A0A4R3ZRH1"/>
<organism evidence="2 3">
    <name type="scientific">Dietzia cinnamea</name>
    <dbReference type="NCBI Taxonomy" id="321318"/>
    <lineage>
        <taxon>Bacteria</taxon>
        <taxon>Bacillati</taxon>
        <taxon>Actinomycetota</taxon>
        <taxon>Actinomycetes</taxon>
        <taxon>Mycobacteriales</taxon>
        <taxon>Dietziaceae</taxon>
        <taxon>Dietzia</taxon>
    </lineage>
</organism>
<feature type="domain" description="PLD phosphodiesterase" evidence="1">
    <location>
        <begin position="166"/>
        <end position="189"/>
    </location>
</feature>
<protein>
    <submittedName>
        <fullName evidence="2">Phospholipase D-like protein</fullName>
    </submittedName>
</protein>
<dbReference type="GO" id="GO:0006793">
    <property type="term" value="P:phosphorus metabolic process"/>
    <property type="evidence" value="ECO:0007669"/>
    <property type="project" value="UniProtKB-ARBA"/>
</dbReference>
<dbReference type="InterPro" id="IPR001736">
    <property type="entry name" value="PLipase_D/transphosphatidylase"/>
</dbReference>
<evidence type="ECO:0000313" key="2">
    <source>
        <dbReference type="EMBL" id="TCW22768.1"/>
    </source>
</evidence>
<dbReference type="Proteomes" id="UP000295805">
    <property type="component" value="Unassembled WGS sequence"/>
</dbReference>
<dbReference type="Gene3D" id="3.30.870.10">
    <property type="entry name" value="Endonuclease Chain A"/>
    <property type="match status" value="1"/>
</dbReference>
<name>A0A4R3ZRH1_9ACTN</name>
<dbReference type="SUPFAM" id="SSF56024">
    <property type="entry name" value="Phospholipase D/nuclease"/>
    <property type="match status" value="1"/>
</dbReference>
<dbReference type="GO" id="GO:0003824">
    <property type="term" value="F:catalytic activity"/>
    <property type="evidence" value="ECO:0007669"/>
    <property type="project" value="InterPro"/>
</dbReference>
<evidence type="ECO:0000313" key="3">
    <source>
        <dbReference type="Proteomes" id="UP000295805"/>
    </source>
</evidence>
<sequence>MGGGAHPALLTAGRLVMGRLLFPGKDAPTPAWDGPASVCDLIGDDGRIYTAELESVRALNPGMDFPGAPGWEDTPTGPEETAVIVDEMGSELYEALDADPGQVTLASPFLSYAVAKELATRAADSEYYWYLLTRLDAHAAAGGYLSIAGLGLLLDAGVEIRNCTGLHAKAFVVGRRFAMVGSGNLTNAGLGFAQPSNRELAVRLPRSEVRRVQRILDEWWDEGSDVGADKLTALQKQVDSLPRPPRGSHTPGELSNQDLAAVVEQILGDARDTDAGLWIKAVDGTPEPRDWDPDGWFSSHSGNRPGFAPGDLVLLYSKEQGGCVGVLEVLDEPAHDPEFVSEQIGVESGQRWPWVNTARPRLMPLADVVVSGDEMGVKRHGLQGGRMHIGLTEFAGVVRALAAGCEAASPGDRVSFLG</sequence>
<dbReference type="PROSITE" id="PS50035">
    <property type="entry name" value="PLD"/>
    <property type="match status" value="1"/>
</dbReference>
<comment type="caution">
    <text evidence="2">The sequence shown here is derived from an EMBL/GenBank/DDBJ whole genome shotgun (WGS) entry which is preliminary data.</text>
</comment>
<reference evidence="2 3" key="1">
    <citation type="submission" date="2019-03" db="EMBL/GenBank/DDBJ databases">
        <title>Root nodule microbial communities of legume samples collected from USA, Mexico and Botswana.</title>
        <authorList>
            <person name="Hirsch A."/>
        </authorList>
    </citation>
    <scope>NUCLEOTIDE SEQUENCE [LARGE SCALE GENOMIC DNA]</scope>
    <source>
        <strain evidence="2 3">55</strain>
    </source>
</reference>
<accession>A0A4R3ZRH1</accession>
<dbReference type="EMBL" id="SMCX01000019">
    <property type="protein sequence ID" value="TCW22768.1"/>
    <property type="molecule type" value="Genomic_DNA"/>
</dbReference>
<proteinExistence type="predicted"/>
<evidence type="ECO:0000259" key="1">
    <source>
        <dbReference type="PROSITE" id="PS50035"/>
    </source>
</evidence>
<gene>
    <name evidence="2" type="ORF">EDD19_11923</name>
</gene>